<keyword evidence="10" id="KW-1185">Reference proteome</keyword>
<keyword evidence="5" id="KW-0539">Nucleus</keyword>
<dbReference type="AlphaFoldDB" id="L2GVP8"/>
<evidence type="ECO:0000256" key="7">
    <source>
        <dbReference type="SAM" id="MobiDB-lite"/>
    </source>
</evidence>
<evidence type="ECO:0000313" key="9">
    <source>
        <dbReference type="EMBL" id="ELA47185.1"/>
    </source>
</evidence>
<dbReference type="OMA" id="LNQACNP"/>
<dbReference type="GO" id="GO:0016251">
    <property type="term" value="F:RNA polymerase II general transcription initiation factor activity"/>
    <property type="evidence" value="ECO:0007669"/>
    <property type="project" value="TreeGrafter"/>
</dbReference>
<dbReference type="InterPro" id="IPR006809">
    <property type="entry name" value="TAFII28_dom"/>
</dbReference>
<comment type="subcellular location">
    <subcellularLocation>
        <location evidence="1">Nucleus</location>
    </subcellularLocation>
</comment>
<dbReference type="InterPro" id="IPR045127">
    <property type="entry name" value="TAF11-like"/>
</dbReference>
<dbReference type="STRING" id="948595.L2GVP8"/>
<dbReference type="Gene3D" id="1.10.20.10">
    <property type="entry name" value="Histone, subunit A"/>
    <property type="match status" value="1"/>
</dbReference>
<dbReference type="PANTHER" id="PTHR13218">
    <property type="entry name" value="TRANSCRIPTION INITIATION FACTOR TFIID SUBUNIT 11-RELATED"/>
    <property type="match status" value="1"/>
</dbReference>
<dbReference type="GO" id="GO:0005669">
    <property type="term" value="C:transcription factor TFIID complex"/>
    <property type="evidence" value="ECO:0007669"/>
    <property type="project" value="InterPro"/>
</dbReference>
<dbReference type="GO" id="GO:0046982">
    <property type="term" value="F:protein heterodimerization activity"/>
    <property type="evidence" value="ECO:0007669"/>
    <property type="project" value="InterPro"/>
</dbReference>
<sequence length="144" mass="16354">MANQNPPKSPPPNPDRHPNDHSSTSSSCSDTSTGPQQNIQILQIVDQMSEPQLHRYESFRRSGFLKVNIKKLVNNVLNQACNPNFIIAVSGVAKVFVGEMVCKAKEVQERWGDSGPLMPAHMHEAYRLLYKDVPNMKVYRRFFE</sequence>
<evidence type="ECO:0000256" key="1">
    <source>
        <dbReference type="ARBA" id="ARBA00004123"/>
    </source>
</evidence>
<dbReference type="HOGENOM" id="CLU_088696_2_1_1"/>
<evidence type="ECO:0000256" key="5">
    <source>
        <dbReference type="ARBA" id="ARBA00023242"/>
    </source>
</evidence>
<keyword evidence="3" id="KW-0805">Transcription regulation</keyword>
<dbReference type="InterPro" id="IPR009072">
    <property type="entry name" value="Histone-fold"/>
</dbReference>
<gene>
    <name evidence="9" type="ORF">VCUG_01285</name>
</gene>
<dbReference type="InParanoid" id="L2GVP8"/>
<proteinExistence type="inferred from homology"/>
<dbReference type="GeneID" id="19879164"/>
<accession>L2GVP8</accession>
<evidence type="ECO:0000259" key="8">
    <source>
        <dbReference type="Pfam" id="PF04719"/>
    </source>
</evidence>
<dbReference type="CDD" id="cd08048">
    <property type="entry name" value="HFD_TAF11"/>
    <property type="match status" value="1"/>
</dbReference>
<feature type="domain" description="TAFII28-like protein" evidence="8">
    <location>
        <begin position="44"/>
        <end position="127"/>
    </location>
</feature>
<evidence type="ECO:0000256" key="4">
    <source>
        <dbReference type="ARBA" id="ARBA00023163"/>
    </source>
</evidence>
<evidence type="ECO:0000313" key="10">
    <source>
        <dbReference type="Proteomes" id="UP000011081"/>
    </source>
</evidence>
<keyword evidence="4" id="KW-0804">Transcription</keyword>
<evidence type="ECO:0000256" key="6">
    <source>
        <dbReference type="ARBA" id="ARBA00072882"/>
    </source>
</evidence>
<dbReference type="PANTHER" id="PTHR13218:SF8">
    <property type="entry name" value="TRANSCRIPTION INITIATION FACTOR TFIID SUBUNIT 11"/>
    <property type="match status" value="1"/>
</dbReference>
<dbReference type="VEuPathDB" id="MicrosporidiaDB:VCUG_01285"/>
<comment type="similarity">
    <text evidence="2">Belongs to the TAF11 family.</text>
</comment>
<organism evidence="9 10">
    <name type="scientific">Vavraia culicis (isolate floridensis)</name>
    <name type="common">Microsporidian parasite</name>
    <dbReference type="NCBI Taxonomy" id="948595"/>
    <lineage>
        <taxon>Eukaryota</taxon>
        <taxon>Fungi</taxon>
        <taxon>Fungi incertae sedis</taxon>
        <taxon>Microsporidia</taxon>
        <taxon>Pleistophoridae</taxon>
        <taxon>Vavraia</taxon>
    </lineage>
</organism>
<evidence type="ECO:0000256" key="3">
    <source>
        <dbReference type="ARBA" id="ARBA00023015"/>
    </source>
</evidence>
<feature type="compositionally biased region" description="Low complexity" evidence="7">
    <location>
        <begin position="22"/>
        <end position="33"/>
    </location>
</feature>
<dbReference type="FunFam" id="1.10.20.10:FF:000061">
    <property type="entry name" value="TFIID subunit"/>
    <property type="match status" value="1"/>
</dbReference>
<reference evidence="10" key="1">
    <citation type="submission" date="2011-03" db="EMBL/GenBank/DDBJ databases">
        <title>The genome sequence of Vavraia culicis strain floridensis.</title>
        <authorList>
            <consortium name="The Broad Institute Genome Sequencing Platform"/>
            <person name="Cuomo C."/>
            <person name="Becnel J."/>
            <person name="Sanscrainte N."/>
            <person name="Young S.K."/>
            <person name="Zeng Q."/>
            <person name="Gargeya S."/>
            <person name="Fitzgerald M."/>
            <person name="Haas B."/>
            <person name="Abouelleil A."/>
            <person name="Alvarado L."/>
            <person name="Arachchi H.M."/>
            <person name="Berlin A."/>
            <person name="Chapman S.B."/>
            <person name="Gearin G."/>
            <person name="Goldberg J."/>
            <person name="Griggs A."/>
            <person name="Gujja S."/>
            <person name="Hansen M."/>
            <person name="Heiman D."/>
            <person name="Howarth C."/>
            <person name="Larimer J."/>
            <person name="Lui A."/>
            <person name="MacDonald P.J.P."/>
            <person name="McCowen C."/>
            <person name="Montmayeur A."/>
            <person name="Murphy C."/>
            <person name="Neiman D."/>
            <person name="Pearson M."/>
            <person name="Priest M."/>
            <person name="Roberts A."/>
            <person name="Saif S."/>
            <person name="Shea T."/>
            <person name="Sisk P."/>
            <person name="Stolte C."/>
            <person name="Sykes S."/>
            <person name="Wortman J."/>
            <person name="Nusbaum C."/>
            <person name="Birren B."/>
        </authorList>
    </citation>
    <scope>NUCLEOTIDE SEQUENCE [LARGE SCALE GENOMIC DNA]</scope>
    <source>
        <strain evidence="10">floridensis</strain>
    </source>
</reference>
<evidence type="ECO:0000256" key="2">
    <source>
        <dbReference type="ARBA" id="ARBA00009788"/>
    </source>
</evidence>
<dbReference type="SUPFAM" id="SSF47113">
    <property type="entry name" value="Histone-fold"/>
    <property type="match status" value="1"/>
</dbReference>
<dbReference type="Proteomes" id="UP000011081">
    <property type="component" value="Unassembled WGS sequence"/>
</dbReference>
<protein>
    <recommendedName>
        <fullName evidence="6">Transcription initiation factor TFIID subunit 11</fullName>
    </recommendedName>
</protein>
<feature type="region of interest" description="Disordered" evidence="7">
    <location>
        <begin position="1"/>
        <end position="34"/>
    </location>
</feature>
<dbReference type="EMBL" id="GL877422">
    <property type="protein sequence ID" value="ELA47185.1"/>
    <property type="molecule type" value="Genomic_DNA"/>
</dbReference>
<name>L2GVP8_VAVCU</name>
<dbReference type="Pfam" id="PF04719">
    <property type="entry name" value="TAFII28"/>
    <property type="match status" value="1"/>
</dbReference>
<dbReference type="GO" id="GO:0051123">
    <property type="term" value="P:RNA polymerase II preinitiation complex assembly"/>
    <property type="evidence" value="ECO:0007669"/>
    <property type="project" value="InterPro"/>
</dbReference>
<dbReference type="RefSeq" id="XP_008074303.1">
    <property type="nucleotide sequence ID" value="XM_008076112.1"/>
</dbReference>